<feature type="region of interest" description="Disordered" evidence="1">
    <location>
        <begin position="21"/>
        <end position="69"/>
    </location>
</feature>
<protein>
    <submittedName>
        <fullName evidence="3">Uncharacterized protein</fullName>
    </submittedName>
</protein>
<dbReference type="Proteomes" id="UP000263014">
    <property type="component" value="Unassembled WGS sequence"/>
</dbReference>
<evidence type="ECO:0000313" key="3">
    <source>
        <dbReference type="EMBL" id="RGI95751.1"/>
    </source>
</evidence>
<sequence length="69" mass="7398">MSAVHSTERIKLVGVLVGTGSAVRSKEQIGQKKTGKDRGGTEPVRRVGKSRDGGPDRRVAACETGWQKH</sequence>
<dbReference type="Proteomes" id="UP001055091">
    <property type="component" value="Unassembled WGS sequence"/>
</dbReference>
<reference evidence="3 4" key="1">
    <citation type="submission" date="2018-08" db="EMBL/GenBank/DDBJ databases">
        <title>A genome reference for cultivated species of the human gut microbiota.</title>
        <authorList>
            <person name="Zou Y."/>
            <person name="Xue W."/>
            <person name="Luo G."/>
        </authorList>
    </citation>
    <scope>NUCLEOTIDE SEQUENCE [LARGE SCALE GENOMIC DNA]</scope>
    <source>
        <strain evidence="3 4">TM09-12</strain>
    </source>
</reference>
<evidence type="ECO:0000313" key="4">
    <source>
        <dbReference type="Proteomes" id="UP000263014"/>
    </source>
</evidence>
<accession>A0A374NX31</accession>
<name>A0A374NX31_9FIRM</name>
<dbReference type="EMBL" id="QSON01000028">
    <property type="protein sequence ID" value="RGI95751.1"/>
    <property type="molecule type" value="Genomic_DNA"/>
</dbReference>
<dbReference type="AlphaFoldDB" id="A0A374NX31"/>
<dbReference type="EMBL" id="BQNJ01000003">
    <property type="protein sequence ID" value="GKH04818.1"/>
    <property type="molecule type" value="Genomic_DNA"/>
</dbReference>
<proteinExistence type="predicted"/>
<evidence type="ECO:0000313" key="2">
    <source>
        <dbReference type="EMBL" id="GKH04818.1"/>
    </source>
</evidence>
<reference evidence="2" key="2">
    <citation type="submission" date="2022-01" db="EMBL/GenBank/DDBJ databases">
        <title>Novel bile acid biosynthetic pathways are enriched in the microbiome of centenarians.</title>
        <authorList>
            <person name="Sato Y."/>
            <person name="Atarashi K."/>
            <person name="Plichta R.D."/>
            <person name="Arai Y."/>
            <person name="Sasajima S."/>
            <person name="Kearney M.S."/>
            <person name="Suda W."/>
            <person name="Takeshita K."/>
            <person name="Sasaki T."/>
            <person name="Okamoto S."/>
            <person name="Skelly N.A."/>
            <person name="Okamura Y."/>
            <person name="Vlamakis H."/>
            <person name="Li Y."/>
            <person name="Tanoue T."/>
            <person name="Takei H."/>
            <person name="Nittono H."/>
            <person name="Narushima S."/>
            <person name="Irie J."/>
            <person name="Itoh H."/>
            <person name="Moriya K."/>
            <person name="Sugiura Y."/>
            <person name="Suematsu M."/>
            <person name="Moritoki N."/>
            <person name="Shibata S."/>
            <person name="Littman R.D."/>
            <person name="Fischbach A.M."/>
            <person name="Uwamino Y."/>
            <person name="Inoue T."/>
            <person name="Honda A."/>
            <person name="Hattori M."/>
            <person name="Murai T."/>
            <person name="Xavier J.R."/>
            <person name="Hirose N."/>
            <person name="Honda K."/>
        </authorList>
    </citation>
    <scope>NUCLEOTIDE SEQUENCE</scope>
    <source>
        <strain evidence="2">CE91-St55</strain>
    </source>
</reference>
<gene>
    <name evidence="2" type="ORF">CE91St55_67990</name>
    <name evidence="3" type="ORF">DXD79_31135</name>
</gene>
<comment type="caution">
    <text evidence="3">The sequence shown here is derived from an EMBL/GenBank/DDBJ whole genome shotgun (WGS) entry which is preliminary data.</text>
</comment>
<dbReference type="RefSeq" id="WP_118033323.1">
    <property type="nucleotide sequence ID" value="NZ_BQNJ01000003.1"/>
</dbReference>
<feature type="compositionally biased region" description="Basic and acidic residues" evidence="1">
    <location>
        <begin position="24"/>
        <end position="60"/>
    </location>
</feature>
<organism evidence="3 4">
    <name type="scientific">Hungatella hathewayi</name>
    <dbReference type="NCBI Taxonomy" id="154046"/>
    <lineage>
        <taxon>Bacteria</taxon>
        <taxon>Bacillati</taxon>
        <taxon>Bacillota</taxon>
        <taxon>Clostridia</taxon>
        <taxon>Lachnospirales</taxon>
        <taxon>Lachnospiraceae</taxon>
        <taxon>Hungatella</taxon>
    </lineage>
</organism>
<evidence type="ECO:0000256" key="1">
    <source>
        <dbReference type="SAM" id="MobiDB-lite"/>
    </source>
</evidence>